<keyword evidence="3" id="KW-1185">Reference proteome</keyword>
<reference evidence="2 3" key="1">
    <citation type="submission" date="2016-07" db="EMBL/GenBank/DDBJ databases">
        <title>Draft genome of the white-rot fungus Obba rivulosa 3A-2.</title>
        <authorList>
            <consortium name="DOE Joint Genome Institute"/>
            <person name="Miettinen O."/>
            <person name="Riley R."/>
            <person name="Acob R."/>
            <person name="Barry K."/>
            <person name="Cullen D."/>
            <person name="De Vries R."/>
            <person name="Hainaut M."/>
            <person name="Hatakka A."/>
            <person name="Henrissat B."/>
            <person name="Hilden K."/>
            <person name="Kuo R."/>
            <person name="Labutti K."/>
            <person name="Lipzen A."/>
            <person name="Makela M.R."/>
            <person name="Sandor L."/>
            <person name="Spatafora J.W."/>
            <person name="Grigoriev I.V."/>
            <person name="Hibbett D.S."/>
        </authorList>
    </citation>
    <scope>NUCLEOTIDE SEQUENCE [LARGE SCALE GENOMIC DNA]</scope>
    <source>
        <strain evidence="2 3">3A-2</strain>
    </source>
</reference>
<evidence type="ECO:0000313" key="3">
    <source>
        <dbReference type="Proteomes" id="UP000250043"/>
    </source>
</evidence>
<gene>
    <name evidence="2" type="ORF">OBBRIDRAFT_511047</name>
</gene>
<dbReference type="Proteomes" id="UP000250043">
    <property type="component" value="Unassembled WGS sequence"/>
</dbReference>
<sequence length="123" mass="12890">MRAYQTYTGWCQASLSGNSAVMRGRERAMKPVGTRQPPRMESARQGQARRARTNYDAGRRRGAGRKTVCGSTQDVCVDEDDDGGGGAAERAGGSSGGSSRCGGDDRIGVRAASAGTLKVGTRF</sequence>
<accession>A0A8E2AKN8</accession>
<dbReference type="EMBL" id="KV722846">
    <property type="protein sequence ID" value="OCH83717.1"/>
    <property type="molecule type" value="Genomic_DNA"/>
</dbReference>
<name>A0A8E2AKN8_9APHY</name>
<evidence type="ECO:0000256" key="1">
    <source>
        <dbReference type="SAM" id="MobiDB-lite"/>
    </source>
</evidence>
<feature type="region of interest" description="Disordered" evidence="1">
    <location>
        <begin position="28"/>
        <end position="123"/>
    </location>
</feature>
<dbReference type="AlphaFoldDB" id="A0A8E2AKN8"/>
<proteinExistence type="predicted"/>
<protein>
    <submittedName>
        <fullName evidence="2">Uncharacterized protein</fullName>
    </submittedName>
</protein>
<evidence type="ECO:0000313" key="2">
    <source>
        <dbReference type="EMBL" id="OCH83717.1"/>
    </source>
</evidence>
<organism evidence="2 3">
    <name type="scientific">Obba rivulosa</name>
    <dbReference type="NCBI Taxonomy" id="1052685"/>
    <lineage>
        <taxon>Eukaryota</taxon>
        <taxon>Fungi</taxon>
        <taxon>Dikarya</taxon>
        <taxon>Basidiomycota</taxon>
        <taxon>Agaricomycotina</taxon>
        <taxon>Agaricomycetes</taxon>
        <taxon>Polyporales</taxon>
        <taxon>Gelatoporiaceae</taxon>
        <taxon>Obba</taxon>
    </lineage>
</organism>